<evidence type="ECO:0000256" key="2">
    <source>
        <dbReference type="ARBA" id="ARBA00012534"/>
    </source>
</evidence>
<dbReference type="PRINTS" id="PR00996">
    <property type="entry name" value="CHERMTFRASE"/>
</dbReference>
<dbReference type="PROSITE" id="PS50123">
    <property type="entry name" value="CHER"/>
    <property type="match status" value="1"/>
</dbReference>
<dbReference type="Gene3D" id="1.10.155.10">
    <property type="entry name" value="Chemotaxis receptor methyltransferase CheR, N-terminal domain"/>
    <property type="match status" value="1"/>
</dbReference>
<dbReference type="Gene3D" id="3.40.50.150">
    <property type="entry name" value="Vaccinia Virus protein VP39"/>
    <property type="match status" value="1"/>
</dbReference>
<dbReference type="EC" id="2.1.1.80" evidence="2"/>
<dbReference type="RefSeq" id="WP_167703124.1">
    <property type="nucleotide sequence ID" value="NZ_CP118168.1"/>
</dbReference>
<feature type="domain" description="CheR-type methyltransferase" evidence="6">
    <location>
        <begin position="1"/>
        <end position="257"/>
    </location>
</feature>
<dbReference type="Proteomes" id="UP000752013">
    <property type="component" value="Unassembled WGS sequence"/>
</dbReference>
<dbReference type="PANTHER" id="PTHR24422:SF10">
    <property type="entry name" value="CHEMOTAXIS PROTEIN METHYLTRANSFERASE 2"/>
    <property type="match status" value="1"/>
</dbReference>
<name>A0A968GB84_9SPIO</name>
<dbReference type="Pfam" id="PF03705">
    <property type="entry name" value="CheR_N"/>
    <property type="match status" value="1"/>
</dbReference>
<accession>A0A968GB84</accession>
<comment type="catalytic activity">
    <reaction evidence="1">
        <text>L-glutamyl-[protein] + S-adenosyl-L-methionine = [protein]-L-glutamate 5-O-methyl ester + S-adenosyl-L-homocysteine</text>
        <dbReference type="Rhea" id="RHEA:24452"/>
        <dbReference type="Rhea" id="RHEA-COMP:10208"/>
        <dbReference type="Rhea" id="RHEA-COMP:10311"/>
        <dbReference type="ChEBI" id="CHEBI:29973"/>
        <dbReference type="ChEBI" id="CHEBI:57856"/>
        <dbReference type="ChEBI" id="CHEBI:59789"/>
        <dbReference type="ChEBI" id="CHEBI:82795"/>
        <dbReference type="EC" id="2.1.1.80"/>
    </reaction>
</comment>
<dbReference type="CDD" id="cd02440">
    <property type="entry name" value="AdoMet_MTases"/>
    <property type="match status" value="1"/>
</dbReference>
<evidence type="ECO:0000313" key="7">
    <source>
        <dbReference type="EMBL" id="NIZ46670.1"/>
    </source>
</evidence>
<proteinExistence type="predicted"/>
<organism evidence="7 8">
    <name type="scientific">Entomospira nematocerorum</name>
    <dbReference type="NCBI Taxonomy" id="2719987"/>
    <lineage>
        <taxon>Bacteria</taxon>
        <taxon>Pseudomonadati</taxon>
        <taxon>Spirochaetota</taxon>
        <taxon>Spirochaetia</taxon>
        <taxon>Spirochaetales</taxon>
        <taxon>Spirochaetaceae</taxon>
        <taxon>Entomospira</taxon>
    </lineage>
</organism>
<evidence type="ECO:0000313" key="8">
    <source>
        <dbReference type="Proteomes" id="UP000752013"/>
    </source>
</evidence>
<keyword evidence="3" id="KW-0489">Methyltransferase</keyword>
<dbReference type="AlphaFoldDB" id="A0A968GB84"/>
<evidence type="ECO:0000256" key="5">
    <source>
        <dbReference type="ARBA" id="ARBA00022691"/>
    </source>
</evidence>
<reference evidence="7" key="1">
    <citation type="submission" date="2020-03" db="EMBL/GenBank/DDBJ databases">
        <title>Spirochaetal bacteria isolated from arthropods constitute a novel genus Entomospira genus novum within the order Spirochaetales.</title>
        <authorList>
            <person name="Grana-Miraglia L."/>
            <person name="Sikutova S."/>
            <person name="Fingerle V."/>
            <person name="Sing A."/>
            <person name="Castillo-Ramirez S."/>
            <person name="Margos G."/>
            <person name="Rudolf I."/>
        </authorList>
    </citation>
    <scope>NUCLEOTIDE SEQUENCE</scope>
    <source>
        <strain evidence="7">BR208</strain>
    </source>
</reference>
<dbReference type="Pfam" id="PF01739">
    <property type="entry name" value="CheR"/>
    <property type="match status" value="1"/>
</dbReference>
<gene>
    <name evidence="7" type="ORF">HCT46_01845</name>
</gene>
<evidence type="ECO:0000259" key="6">
    <source>
        <dbReference type="PROSITE" id="PS50123"/>
    </source>
</evidence>
<dbReference type="InterPro" id="IPR000780">
    <property type="entry name" value="CheR_MeTrfase"/>
</dbReference>
<evidence type="ECO:0000256" key="1">
    <source>
        <dbReference type="ARBA" id="ARBA00001541"/>
    </source>
</evidence>
<dbReference type="GO" id="GO:0032259">
    <property type="term" value="P:methylation"/>
    <property type="evidence" value="ECO:0007669"/>
    <property type="project" value="UniProtKB-KW"/>
</dbReference>
<dbReference type="InterPro" id="IPR050903">
    <property type="entry name" value="Bact_Chemotaxis_MeTrfase"/>
</dbReference>
<evidence type="ECO:0000256" key="4">
    <source>
        <dbReference type="ARBA" id="ARBA00022679"/>
    </source>
</evidence>
<dbReference type="InterPro" id="IPR029063">
    <property type="entry name" value="SAM-dependent_MTases_sf"/>
</dbReference>
<evidence type="ECO:0000256" key="3">
    <source>
        <dbReference type="ARBA" id="ARBA00022603"/>
    </source>
</evidence>
<keyword evidence="8" id="KW-1185">Reference proteome</keyword>
<keyword evidence="4" id="KW-0808">Transferase</keyword>
<dbReference type="PANTHER" id="PTHR24422">
    <property type="entry name" value="CHEMOTAXIS PROTEIN METHYLTRANSFERASE"/>
    <property type="match status" value="1"/>
</dbReference>
<dbReference type="SUPFAM" id="SSF47757">
    <property type="entry name" value="Chemotaxis receptor methyltransferase CheR, N-terminal domain"/>
    <property type="match status" value="1"/>
</dbReference>
<dbReference type="EMBL" id="JAATLK010000001">
    <property type="protein sequence ID" value="NIZ46670.1"/>
    <property type="molecule type" value="Genomic_DNA"/>
</dbReference>
<dbReference type="SMART" id="SM00138">
    <property type="entry name" value="MeTrc"/>
    <property type="match status" value="1"/>
</dbReference>
<comment type="caution">
    <text evidence="7">The sequence shown here is derived from an EMBL/GenBank/DDBJ whole genome shotgun (WGS) entry which is preliminary data.</text>
</comment>
<dbReference type="InterPro" id="IPR022641">
    <property type="entry name" value="CheR_N"/>
</dbReference>
<protein>
    <recommendedName>
        <fullName evidence="2">protein-glutamate O-methyltransferase</fullName>
        <ecNumber evidence="2">2.1.1.80</ecNumber>
    </recommendedName>
</protein>
<dbReference type="InterPro" id="IPR022642">
    <property type="entry name" value="CheR_C"/>
</dbReference>
<keyword evidence="5" id="KW-0949">S-adenosyl-L-methionine</keyword>
<sequence length="269" mass="31592">MNTIPEIYSRFSRLIYEHSGLTFNTINMSVLQSRLNEQLRKRNGITLEDYYKLVTSSQSEMKDLLAVVTTNLTKFFRNQAQYDTLKNYILPNIVEHKKTTRARPFIRMWSAGCSTGEEVYTNAMCLREWLPSDYSFEVVGTDLNPENLQIAKKGIYSKDRVEEIPPAMVSKYFILRDNQYEVNLLLREGIRFEYHNLNDPVYPNNFDIIFCRNVLIYFDEQARVRVTRNFYNALSDLGYLVIGHSESLFGLDTPFKFIRTQWSSLYGKP</sequence>
<dbReference type="GO" id="GO:0008983">
    <property type="term" value="F:protein-glutamate O-methyltransferase activity"/>
    <property type="evidence" value="ECO:0007669"/>
    <property type="project" value="UniProtKB-EC"/>
</dbReference>
<dbReference type="InterPro" id="IPR036804">
    <property type="entry name" value="CheR_N_sf"/>
</dbReference>
<dbReference type="SUPFAM" id="SSF53335">
    <property type="entry name" value="S-adenosyl-L-methionine-dependent methyltransferases"/>
    <property type="match status" value="1"/>
</dbReference>